<keyword evidence="10" id="KW-0573">Peptidoglycan synthesis</keyword>
<keyword evidence="11" id="KW-0961">Cell wall biogenesis/degradation</keyword>
<reference evidence="19 20" key="1">
    <citation type="submission" date="2017-03" db="EMBL/GenBank/DDBJ databases">
        <title>Complete genome sequence of Candidatus 'Thiodictyon syntrophicum' sp. nov. strain Cad16T, a photolithoautotroph purple sulfur bacterium isolated from an alpine meromictic lake.</title>
        <authorList>
            <person name="Luedin S.M."/>
            <person name="Pothier J.F."/>
            <person name="Danza F."/>
            <person name="Storelli N."/>
            <person name="Wittwer M."/>
            <person name="Tonolla M."/>
        </authorList>
    </citation>
    <scope>NUCLEOTIDE SEQUENCE [LARGE SCALE GENOMIC DNA]</scope>
    <source>
        <strain evidence="19 20">Cad16T</strain>
    </source>
</reference>
<evidence type="ECO:0000313" key="19">
    <source>
        <dbReference type="EMBL" id="AUB83581.1"/>
    </source>
</evidence>
<feature type="compositionally biased region" description="Low complexity" evidence="16">
    <location>
        <begin position="68"/>
        <end position="78"/>
    </location>
</feature>
<keyword evidence="20" id="KW-1185">Reference proteome</keyword>
<keyword evidence="7 17" id="KW-0732">Signal</keyword>
<evidence type="ECO:0000256" key="16">
    <source>
        <dbReference type="SAM" id="MobiDB-lite"/>
    </source>
</evidence>
<accession>A0A2K8UEQ8</accession>
<comment type="pathway">
    <text evidence="2">Cell wall biogenesis; peptidoglycan biosynthesis.</text>
</comment>
<dbReference type="UniPathway" id="UPA00219"/>
<dbReference type="InterPro" id="IPR015956">
    <property type="entry name" value="Peniciliin-bd_prot_C_sf"/>
</dbReference>
<dbReference type="InterPro" id="IPR018044">
    <property type="entry name" value="Peptidase_S11"/>
</dbReference>
<feature type="region of interest" description="Disordered" evidence="16">
    <location>
        <begin position="42"/>
        <end position="78"/>
    </location>
</feature>
<feature type="chain" id="PRO_5014707283" description="serine-type D-Ala-D-Ala carboxypeptidase" evidence="17">
    <location>
        <begin position="28"/>
        <end position="431"/>
    </location>
</feature>
<dbReference type="PANTHER" id="PTHR21581">
    <property type="entry name" value="D-ALANYL-D-ALANINE CARBOXYPEPTIDASE"/>
    <property type="match status" value="1"/>
</dbReference>
<evidence type="ECO:0000256" key="9">
    <source>
        <dbReference type="ARBA" id="ARBA00022960"/>
    </source>
</evidence>
<dbReference type="Pfam" id="PF00768">
    <property type="entry name" value="Peptidase_S11"/>
    <property type="match status" value="1"/>
</dbReference>
<keyword evidence="6" id="KW-0645">Protease</keyword>
<evidence type="ECO:0000256" key="5">
    <source>
        <dbReference type="ARBA" id="ARBA00022645"/>
    </source>
</evidence>
<evidence type="ECO:0000256" key="3">
    <source>
        <dbReference type="ARBA" id="ARBA00007164"/>
    </source>
</evidence>
<dbReference type="SUPFAM" id="SSF69189">
    <property type="entry name" value="Penicillin-binding protein associated domain"/>
    <property type="match status" value="1"/>
</dbReference>
<evidence type="ECO:0000256" key="4">
    <source>
        <dbReference type="ARBA" id="ARBA00012448"/>
    </source>
</evidence>
<feature type="compositionally biased region" description="Low complexity" evidence="16">
    <location>
        <begin position="44"/>
        <end position="60"/>
    </location>
</feature>
<sequence>MKLQPALLVLCLSVLLPLNLRVAAAPAAPAVAPAPAYTPPPAQAVPAAAPARTAAQTATPPAAPSAPPTAAVPAAPQAVPSPPVVDAKGYLLIDFNTGAVLAESRADDRLEPASLTKIMTGYTIYRELLAGHVHLTDPVLISENAWRTGGSKMFIEVGKQVPLEDLLKGMIIQSGNDASVALAEHVAGSEQVFAELMNTNAQRLGMTNSHFVNVTGLPDPNHFTTARDIARVTAALIREFPKFYEWDGTKEYEYNGIKQQNRNRLLWRDATVDGVKTGYTEAAGYCLVASARRDGMRLVSVVLGAKNPEARAVASLELLNYGFRFFESHLLYPADQPLENLRVWKGDLKELPVGPGRDVYATIPRGRYAELSPRLDKAQTLTAPIARGARVGDIVVFLAGTEVSRVPLVALQDVAEGNLWQRTRDTVWQWF</sequence>
<dbReference type="SUPFAM" id="SSF56601">
    <property type="entry name" value="beta-lactamase/transpeptidase-like"/>
    <property type="match status" value="1"/>
</dbReference>
<keyword evidence="8" id="KW-0378">Hydrolase</keyword>
<evidence type="ECO:0000256" key="6">
    <source>
        <dbReference type="ARBA" id="ARBA00022670"/>
    </source>
</evidence>
<evidence type="ECO:0000256" key="13">
    <source>
        <dbReference type="PIRSR" id="PIRSR618044-1"/>
    </source>
</evidence>
<comment type="catalytic activity">
    <reaction evidence="12">
        <text>Preferential cleavage: (Ac)2-L-Lys-D-Ala-|-D-Ala. Also transpeptidation of peptidyl-alanyl moieties that are N-acyl substituents of D-alanine.</text>
        <dbReference type="EC" id="3.4.16.4"/>
    </reaction>
</comment>
<proteinExistence type="inferred from homology"/>
<evidence type="ECO:0000256" key="10">
    <source>
        <dbReference type="ARBA" id="ARBA00022984"/>
    </source>
</evidence>
<feature type="active site" description="Proton acceptor" evidence="13">
    <location>
        <position position="117"/>
    </location>
</feature>
<evidence type="ECO:0000256" key="17">
    <source>
        <dbReference type="SAM" id="SignalP"/>
    </source>
</evidence>
<feature type="binding site" evidence="14">
    <location>
        <position position="276"/>
    </location>
    <ligand>
        <name>substrate</name>
    </ligand>
</feature>
<dbReference type="OrthoDB" id="9795979at2"/>
<dbReference type="InterPro" id="IPR001967">
    <property type="entry name" value="Peptidase_S11_N"/>
</dbReference>
<dbReference type="PRINTS" id="PR00725">
    <property type="entry name" value="DADACBPTASE1"/>
</dbReference>
<protein>
    <recommendedName>
        <fullName evidence="4">serine-type D-Ala-D-Ala carboxypeptidase</fullName>
        <ecNumber evidence="4">3.4.16.4</ecNumber>
    </recommendedName>
</protein>
<evidence type="ECO:0000256" key="12">
    <source>
        <dbReference type="ARBA" id="ARBA00034000"/>
    </source>
</evidence>
<dbReference type="KEGG" id="tsy:THSYN_23290"/>
<dbReference type="GO" id="GO:0071555">
    <property type="term" value="P:cell wall organization"/>
    <property type="evidence" value="ECO:0007669"/>
    <property type="project" value="UniProtKB-KW"/>
</dbReference>
<evidence type="ECO:0000259" key="18">
    <source>
        <dbReference type="SMART" id="SM00936"/>
    </source>
</evidence>
<feature type="active site" description="Acyl-ester intermediate" evidence="13">
    <location>
        <position position="114"/>
    </location>
</feature>
<dbReference type="SMART" id="SM00936">
    <property type="entry name" value="PBP5_C"/>
    <property type="match status" value="1"/>
</dbReference>
<evidence type="ECO:0000256" key="11">
    <source>
        <dbReference type="ARBA" id="ARBA00023316"/>
    </source>
</evidence>
<dbReference type="InterPro" id="IPR012338">
    <property type="entry name" value="Beta-lactam/transpept-like"/>
</dbReference>
<evidence type="ECO:0000313" key="20">
    <source>
        <dbReference type="Proteomes" id="UP000232638"/>
    </source>
</evidence>
<dbReference type="Gene3D" id="3.40.710.10">
    <property type="entry name" value="DD-peptidase/beta-lactamase superfamily"/>
    <property type="match status" value="1"/>
</dbReference>
<dbReference type="GO" id="GO:0009252">
    <property type="term" value="P:peptidoglycan biosynthetic process"/>
    <property type="evidence" value="ECO:0007669"/>
    <property type="project" value="UniProtKB-UniPathway"/>
</dbReference>
<keyword evidence="5 19" id="KW-0121">Carboxypeptidase</keyword>
<dbReference type="AlphaFoldDB" id="A0A2K8UEQ8"/>
<dbReference type="Gene3D" id="2.60.410.10">
    <property type="entry name" value="D-Ala-D-Ala carboxypeptidase, C-terminal domain"/>
    <property type="match status" value="1"/>
</dbReference>
<dbReference type="EC" id="3.4.16.4" evidence="4"/>
<evidence type="ECO:0000256" key="15">
    <source>
        <dbReference type="RuleBase" id="RU004016"/>
    </source>
</evidence>
<comment type="similarity">
    <text evidence="3 15">Belongs to the peptidase S11 family.</text>
</comment>
<name>A0A2K8UEQ8_9GAMM</name>
<dbReference type="EMBL" id="CP020370">
    <property type="protein sequence ID" value="AUB83581.1"/>
    <property type="molecule type" value="Genomic_DNA"/>
</dbReference>
<comment type="function">
    <text evidence="1">Removes C-terminal D-alanyl residues from sugar-peptide cell wall precursors.</text>
</comment>
<dbReference type="InterPro" id="IPR012907">
    <property type="entry name" value="Peptidase_S11_C"/>
</dbReference>
<dbReference type="RefSeq" id="WP_100921266.1">
    <property type="nucleotide sequence ID" value="NZ_CP020370.1"/>
</dbReference>
<dbReference type="PANTHER" id="PTHR21581:SF6">
    <property type="entry name" value="TRAFFICKING PROTEIN PARTICLE COMPLEX SUBUNIT 12"/>
    <property type="match status" value="1"/>
</dbReference>
<evidence type="ECO:0000256" key="2">
    <source>
        <dbReference type="ARBA" id="ARBA00004752"/>
    </source>
</evidence>
<dbReference type="GO" id="GO:0009002">
    <property type="term" value="F:serine-type D-Ala-D-Ala carboxypeptidase activity"/>
    <property type="evidence" value="ECO:0007669"/>
    <property type="project" value="UniProtKB-EC"/>
</dbReference>
<evidence type="ECO:0000256" key="1">
    <source>
        <dbReference type="ARBA" id="ARBA00003217"/>
    </source>
</evidence>
<gene>
    <name evidence="19" type="ORF">THSYN_23290</name>
</gene>
<organism evidence="19 20">
    <name type="scientific">Candidatus Thiodictyon syntrophicum</name>
    <dbReference type="NCBI Taxonomy" id="1166950"/>
    <lineage>
        <taxon>Bacteria</taxon>
        <taxon>Pseudomonadati</taxon>
        <taxon>Pseudomonadota</taxon>
        <taxon>Gammaproteobacteria</taxon>
        <taxon>Chromatiales</taxon>
        <taxon>Chromatiaceae</taxon>
        <taxon>Thiodictyon</taxon>
    </lineage>
</organism>
<dbReference type="Proteomes" id="UP000232638">
    <property type="component" value="Chromosome"/>
</dbReference>
<keyword evidence="9" id="KW-0133">Cell shape</keyword>
<dbReference type="GO" id="GO:0006508">
    <property type="term" value="P:proteolysis"/>
    <property type="evidence" value="ECO:0007669"/>
    <property type="project" value="UniProtKB-KW"/>
</dbReference>
<feature type="domain" description="Peptidase S11 D-Ala-D-Ala carboxypeptidase A C-terminal" evidence="18">
    <location>
        <begin position="326"/>
        <end position="416"/>
    </location>
</feature>
<feature type="active site" evidence="13">
    <location>
        <position position="174"/>
    </location>
</feature>
<evidence type="ECO:0000256" key="7">
    <source>
        <dbReference type="ARBA" id="ARBA00022729"/>
    </source>
</evidence>
<evidence type="ECO:0000256" key="8">
    <source>
        <dbReference type="ARBA" id="ARBA00022801"/>
    </source>
</evidence>
<evidence type="ECO:0000256" key="14">
    <source>
        <dbReference type="PIRSR" id="PIRSR618044-2"/>
    </source>
</evidence>
<dbReference type="Pfam" id="PF07943">
    <property type="entry name" value="PBP5_C"/>
    <property type="match status" value="1"/>
</dbReference>
<dbReference type="InterPro" id="IPR037167">
    <property type="entry name" value="Peptidase_S11_C_sf"/>
</dbReference>
<dbReference type="GO" id="GO:0008360">
    <property type="term" value="P:regulation of cell shape"/>
    <property type="evidence" value="ECO:0007669"/>
    <property type="project" value="UniProtKB-KW"/>
</dbReference>
<feature type="signal peptide" evidence="17">
    <location>
        <begin position="1"/>
        <end position="27"/>
    </location>
</feature>